<dbReference type="SUPFAM" id="SSF51126">
    <property type="entry name" value="Pectin lyase-like"/>
    <property type="match status" value="1"/>
</dbReference>
<feature type="region of interest" description="Disordered" evidence="2">
    <location>
        <begin position="1238"/>
        <end position="1263"/>
    </location>
</feature>
<dbReference type="InterPro" id="IPR051551">
    <property type="entry name" value="Autotransporter_adhesion"/>
</dbReference>
<dbReference type="Gene3D" id="2.40.128.130">
    <property type="entry name" value="Autotransporter beta-domain"/>
    <property type="match status" value="1"/>
</dbReference>
<dbReference type="Proteomes" id="UP000286908">
    <property type="component" value="Unassembled WGS sequence"/>
</dbReference>
<dbReference type="InterPro" id="IPR005546">
    <property type="entry name" value="Autotransporte_beta"/>
</dbReference>
<evidence type="ECO:0000259" key="3">
    <source>
        <dbReference type="PROSITE" id="PS51208"/>
    </source>
</evidence>
<dbReference type="OrthoDB" id="6462569at2"/>
<organism evidence="4 5">
    <name type="scientific">Morganella morganii</name>
    <name type="common">Proteus morganii</name>
    <dbReference type="NCBI Taxonomy" id="582"/>
    <lineage>
        <taxon>Bacteria</taxon>
        <taxon>Pseudomonadati</taxon>
        <taxon>Pseudomonadota</taxon>
        <taxon>Gammaproteobacteria</taxon>
        <taxon>Enterobacterales</taxon>
        <taxon>Morganellaceae</taxon>
        <taxon>Morganella</taxon>
    </lineage>
</organism>
<dbReference type="PROSITE" id="PS51208">
    <property type="entry name" value="AUTOTRANSPORTER"/>
    <property type="match status" value="1"/>
</dbReference>
<proteinExistence type="predicted"/>
<accession>A0A433ZY63</accession>
<dbReference type="InterPro" id="IPR012332">
    <property type="entry name" value="Autotransporter_pectin_lyase_C"/>
</dbReference>
<sequence length="2453" mass="259276">MNKIFKVVKNQRTGNSIVASEFAKGAKKGKKLALLSLVMLAGSGLSVSAQADAPAISAAQWLENEYLPAQYDGTTKTWINNSNEKSQARLIKNGETKNLDLNNENTKFTNNLDYQQTWFSLQELWDKNTEENKVISITEYRNGEAVEGDVSLGTIEDWSVPHNTSAMEEITWTNEDGEKAVMQVYKPDAFKTKIDPQLGVYLLKKQPELSPFYHLTLAEVNNGTLNMTAADNVDWTIDHIKDSSLFVAKAEAGKSAVINSTSKLHVTFGEAYGMNLSPGKYNYTFQPKNQLVESVELPKELDDFVDSKGLTYRIGDTFIIHDEQGLEAYNALLIEAVKENVLPRAEYKSLIEATIVPRPQDKDYYDVNIDLKWLENKDINLNKAVMADIGRRSIFEAEGKGSVLNIEDGADIRGETASDSGRYRAYHIFAHDGAEVFHKATTSVPNYKGQNALIDNAEFTNTGTLLLGDGQTRIHGDQVTGNNAKYTNLGKIAVEAFNLANNDPSDKDVTVNTGISASGGAAVTNEKGAVMSLGQKGIGRGEGTVTGVEITGASFTNDGEILMGKEGVTLEGGSPDNTWDMRFMSNAVAALLDDKTTAGEKYNIVNNGKIDINKGVRNAVGINVASTTRRNNDSELTVINDGEIYNAGSNSVGMRVSGDNRKNDIIENRGLIDVSGEGSIGLFALGNSTITHTGKVIANNTGKVTNGVKPARTTGIRADAAKVIIDGGTVELKGDNTVGVFARIGGEIDLKKGRVIFDKGAVNQTGYWIAGRKGNDETDSSRINFGGGDVNLTLDNNDSTLFRVDQKAQFLALEDAGTSYRFDINGEKSRGFYIADKGTKVETGDMELNVNGKGATGLYLANGAGADDKVILDKATTINVTGEDGTIAVIDGNYYDLNGNQIAQGSDKTTLISHANLKSGSAGGNIAKNAIGYKVINGGVLNHDGDIDFSTADNATGIRVETGTVNNSEHAGIKVNGVGVDIYGKNSVVNNTGKITANDGIAAVRLNKDASMAIGGTGTILGEKSADAVRAHSGSAIHLDNANIDVTGSGSGLHLLNVDDDAGAFQLEGSGTITVSGENASGLRLEADDGKGGMTMAKSDLDTSGAKNTTINVEDKGGNGIVTNTSGNVTSGMNVDIASAEGESALVLLGQTKNITQSGKLTSASDHSVVDLTALKNAFSFTNSGEITAADTTNGIAVDAGQNSDISFGNSGTISGKSILGNGTNRIDLSGTTSELITGHGDNTATMRGSAKTGTLSAGNGNNTIEMKDSAKTDILMAGHGNNTITLNGGTQLKNGLTGNGRNNVILQNVSAVQSSALFGNLTAGGGGQDTLTLKGKSSHYVLQDSSKISDFEKLNVEEGRFELRNTDITLNELTADDGITVKQGGELFINQDKAHTFAHQFQGDGLVTTATGGQAFAFDNKSAVFAGDNFTGTLRLTNGTFDIAGDNTRSLQKSRLDISDKSVATVREGVGTQSFDRLAMSGGTLAFKDNITGSRIIDDNISVNSLELNNAKGTVQVKADGFDNLPTPSANNKVPLLEQDEGDSVAQLVNAGQASDYTGGLNLELTDNDGNVIPSNTRTEQDLRQDGNVVAKGTYDYGLQTSAQAGGKADGLYVAYQLTEVDLLGKDSNALVLAAQAGKSGSAANLGAKITGQGDLAIDTASEYVTLSNNNNDYTGSTFVRHGKLRAEADNVLGNTQLLDLASGTAVELTSTAGAGTEQTAGKLTSAANSLVALGNGKLTVKNGGEVNGSLSGTQDGQLVVNNDTLTIAGANNGMHSAVTIDQPAQVTIRNIAGLGDSLVAVAGTLRTEGAQGLLRNQLTGSGTTEIAQKSDAQLTADNSGFSGRFTTDADSTLRASQAEHIGSAAIENAGTLVLTHNDGKQAWDLTNSVTGTGTLVKQGAGRITLTDKSAQYTGTTEILNGALLTGSYDSALVMNSNQVNIGSQGTFAGQGTLKGNVNNAGQFYAGELDKKDLGRATEYRVDGNFVNNGGSIWLASQKDTESRLNVGGDFTANGGSITLNTVLNKGHEETMTDQLVVDGNVKTGANGATTLNINNVGGKGADTLKQPDAIKVVHVGGKSDKDAFKLGGPVAIGVYEYLLHKGYKDDSWYLDSFDTNVYPPDENKEDPERNVNPGAGGYMANRTAALGMFTMTLHDRLGEPPYADSFKGDDNASSVWLRITGDRQRHDAINRSMRIKGDTYTTQLGGDIINWNNDTQDTTIRGGIMGAIGKSDYTSTAKRTGTKSDAKIDRAYSVGLYGTWYQNREDENNAYVDVWAQYAWFDNKVSVAGNSSDYKSNLISASAEAGYSMAVYKPDADKQWLLTPQAQVVFNSYDADDSSNGTGLKMKGERSNSVDTRLGARLTYANQKQSDKSAQPFVEVNWLYSNAKSDMTFNEHYTFNDDMPASRVEIKAGVEGQISPDWTVWGNVSHQMGADNYSGDRAMIGVKYQWK</sequence>
<dbReference type="PANTHER" id="PTHR35037">
    <property type="entry name" value="C-TERMINAL REGION OF AIDA-LIKE PROTEIN"/>
    <property type="match status" value="1"/>
</dbReference>
<dbReference type="SUPFAM" id="SSF103515">
    <property type="entry name" value="Autotransporter"/>
    <property type="match status" value="1"/>
</dbReference>
<dbReference type="EMBL" id="NRQY01000001">
    <property type="protein sequence ID" value="RUT67075.1"/>
    <property type="molecule type" value="Genomic_DNA"/>
</dbReference>
<dbReference type="InterPro" id="IPR024973">
    <property type="entry name" value="ESPR"/>
</dbReference>
<dbReference type="InterPro" id="IPR006315">
    <property type="entry name" value="OM_autotransptr_brl_dom"/>
</dbReference>
<dbReference type="PANTHER" id="PTHR35037:SF2">
    <property type="match status" value="1"/>
</dbReference>
<dbReference type="InterPro" id="IPR043990">
    <property type="entry name" value="AC_1"/>
</dbReference>
<reference evidence="4 5" key="1">
    <citation type="submission" date="2017-08" db="EMBL/GenBank/DDBJ databases">
        <title>Draft genome sequence of pheromone producing symbiont Morganella morganii, of the female New Zealand grass grub Costelytra giveni.</title>
        <authorList>
            <person name="Laugraud A."/>
            <person name="Young S.D."/>
            <person name="Hurst M.H."/>
        </authorList>
    </citation>
    <scope>NUCLEOTIDE SEQUENCE [LARGE SCALE GENOMIC DNA]</scope>
    <source>
        <strain evidence="4 5">MMsCG</strain>
    </source>
</reference>
<dbReference type="Pfam" id="PF13018">
    <property type="entry name" value="ESPR"/>
    <property type="match status" value="1"/>
</dbReference>
<evidence type="ECO:0000313" key="4">
    <source>
        <dbReference type="EMBL" id="RUT67075.1"/>
    </source>
</evidence>
<evidence type="ECO:0000256" key="2">
    <source>
        <dbReference type="SAM" id="MobiDB-lite"/>
    </source>
</evidence>
<dbReference type="Gene3D" id="2.160.20.20">
    <property type="match status" value="2"/>
</dbReference>
<evidence type="ECO:0000313" key="5">
    <source>
        <dbReference type="Proteomes" id="UP000286908"/>
    </source>
</evidence>
<protein>
    <submittedName>
        <fullName evidence="4">Autotransporter outer membrane beta-barrel domain-containing protein</fullName>
    </submittedName>
</protein>
<name>A0A433ZY63_MORMO</name>
<gene>
    <name evidence="4" type="ORF">CKG00_12360</name>
</gene>
<dbReference type="NCBIfam" id="TIGR01414">
    <property type="entry name" value="autotrans_barl"/>
    <property type="match status" value="1"/>
</dbReference>
<dbReference type="InterPro" id="IPR036709">
    <property type="entry name" value="Autotransporte_beta_dom_sf"/>
</dbReference>
<dbReference type="Pfam" id="PF03797">
    <property type="entry name" value="Autotransporter"/>
    <property type="match status" value="1"/>
</dbReference>
<feature type="domain" description="Autotransporter" evidence="3">
    <location>
        <begin position="2170"/>
        <end position="2452"/>
    </location>
</feature>
<dbReference type="SMART" id="SM00869">
    <property type="entry name" value="Autotransporter"/>
    <property type="match status" value="1"/>
</dbReference>
<evidence type="ECO:0000256" key="1">
    <source>
        <dbReference type="ARBA" id="ARBA00023026"/>
    </source>
</evidence>
<dbReference type="CDD" id="cd01344">
    <property type="entry name" value="PL2_Passenger_AT"/>
    <property type="match status" value="1"/>
</dbReference>
<dbReference type="Pfam" id="PF18883">
    <property type="entry name" value="AC_1"/>
    <property type="match status" value="1"/>
</dbReference>
<keyword evidence="1" id="KW-0843">Virulence</keyword>
<dbReference type="GO" id="GO:0019867">
    <property type="term" value="C:outer membrane"/>
    <property type="evidence" value="ECO:0007669"/>
    <property type="project" value="InterPro"/>
</dbReference>
<comment type="caution">
    <text evidence="4">The sequence shown here is derived from an EMBL/GenBank/DDBJ whole genome shotgun (WGS) entry which is preliminary data.</text>
</comment>
<dbReference type="InterPro" id="IPR011050">
    <property type="entry name" value="Pectin_lyase_fold/virulence"/>
</dbReference>